<dbReference type="PANTHER" id="PTHR43046">
    <property type="entry name" value="GDP-MANNOSE MANNOSYL HYDROLASE"/>
    <property type="match status" value="1"/>
</dbReference>
<comment type="cofactor">
    <cofactor evidence="1">
        <name>Mg(2+)</name>
        <dbReference type="ChEBI" id="CHEBI:18420"/>
    </cofactor>
</comment>
<dbReference type="InterPro" id="IPR020084">
    <property type="entry name" value="NUDIX_hydrolase_CS"/>
</dbReference>
<evidence type="ECO:0000313" key="5">
    <source>
        <dbReference type="Proteomes" id="UP000693672"/>
    </source>
</evidence>
<evidence type="ECO:0000259" key="3">
    <source>
        <dbReference type="PROSITE" id="PS51462"/>
    </source>
</evidence>
<reference evidence="4" key="1">
    <citation type="submission" date="2021-06" db="EMBL/GenBank/DDBJ databases">
        <authorList>
            <person name="Criscuolo A."/>
        </authorList>
    </citation>
    <scope>NUCLEOTIDE SEQUENCE</scope>
    <source>
        <strain evidence="4">CIP111600</strain>
    </source>
</reference>
<evidence type="ECO:0000256" key="2">
    <source>
        <dbReference type="ARBA" id="ARBA00022801"/>
    </source>
</evidence>
<accession>A0A916K1J6</accession>
<dbReference type="AlphaFoldDB" id="A0A916K1J6"/>
<gene>
    <name evidence="4" type="primary">rppH_3</name>
    <name evidence="4" type="ORF">PAESOLCIP111_02890</name>
</gene>
<dbReference type="RefSeq" id="WP_218092661.1">
    <property type="nucleotide sequence ID" value="NZ_CAJVAS010000011.1"/>
</dbReference>
<proteinExistence type="predicted"/>
<sequence length="151" mass="17424">MTLHKWLYRLARMYWKIRRPVTMGCRAVVVQNGSVLLVRQTYVEGWYLPGGGVKRGESFQEAVVREVAEECGLAAAHPRLLQLYTSRNEGKIDHIALFEINEFTGIPRAKPDKEIAELRFFAMDRLPDGTSPATRRRIGEYAANQFRAERW</sequence>
<dbReference type="PROSITE" id="PS00893">
    <property type="entry name" value="NUDIX_BOX"/>
    <property type="match status" value="1"/>
</dbReference>
<dbReference type="Proteomes" id="UP000693672">
    <property type="component" value="Unassembled WGS sequence"/>
</dbReference>
<comment type="caution">
    <text evidence="4">The sequence shown here is derived from an EMBL/GenBank/DDBJ whole genome shotgun (WGS) entry which is preliminary data.</text>
</comment>
<dbReference type="PROSITE" id="PS51462">
    <property type="entry name" value="NUDIX"/>
    <property type="match status" value="1"/>
</dbReference>
<dbReference type="InterPro" id="IPR000086">
    <property type="entry name" value="NUDIX_hydrolase_dom"/>
</dbReference>
<keyword evidence="2 4" id="KW-0378">Hydrolase</keyword>
<organism evidence="4 5">
    <name type="scientific">Paenibacillus solanacearum</name>
    <dbReference type="NCBI Taxonomy" id="2048548"/>
    <lineage>
        <taxon>Bacteria</taxon>
        <taxon>Bacillati</taxon>
        <taxon>Bacillota</taxon>
        <taxon>Bacilli</taxon>
        <taxon>Bacillales</taxon>
        <taxon>Paenibacillaceae</taxon>
        <taxon>Paenibacillus</taxon>
    </lineage>
</organism>
<feature type="domain" description="Nudix hydrolase" evidence="3">
    <location>
        <begin position="20"/>
        <end position="144"/>
    </location>
</feature>
<dbReference type="EMBL" id="CAJVAS010000011">
    <property type="protein sequence ID" value="CAG7627188.1"/>
    <property type="molecule type" value="Genomic_DNA"/>
</dbReference>
<evidence type="ECO:0000313" key="4">
    <source>
        <dbReference type="EMBL" id="CAG7627188.1"/>
    </source>
</evidence>
<keyword evidence="5" id="KW-1185">Reference proteome</keyword>
<name>A0A916K1J6_9BACL</name>
<evidence type="ECO:0000256" key="1">
    <source>
        <dbReference type="ARBA" id="ARBA00001946"/>
    </source>
</evidence>
<dbReference type="EC" id="3.6.1.-" evidence="4"/>
<protein>
    <submittedName>
        <fullName evidence="4">RNA pyrophosphohydrolase</fullName>
        <ecNumber evidence="4">3.6.1.-</ecNumber>
    </submittedName>
</protein>
<dbReference type="Pfam" id="PF00293">
    <property type="entry name" value="NUDIX"/>
    <property type="match status" value="1"/>
</dbReference>
<dbReference type="GO" id="GO:0016787">
    <property type="term" value="F:hydrolase activity"/>
    <property type="evidence" value="ECO:0007669"/>
    <property type="project" value="UniProtKB-KW"/>
</dbReference>
<dbReference type="PANTHER" id="PTHR43046:SF14">
    <property type="entry name" value="MUTT_NUDIX FAMILY PROTEIN"/>
    <property type="match status" value="1"/>
</dbReference>